<gene>
    <name evidence="10" type="ORF">AB205_0174760</name>
</gene>
<dbReference type="PANTHER" id="PTHR24051">
    <property type="entry name" value="SUSHI DOMAIN-CONTAINING PROTEIN 1"/>
    <property type="match status" value="1"/>
</dbReference>
<feature type="domain" description="Receptor-type tyrosine-protein phosphatase U-like Fn3" evidence="9">
    <location>
        <begin position="53"/>
        <end position="165"/>
    </location>
</feature>
<dbReference type="InterPro" id="IPR057598">
    <property type="entry name" value="Fn3_PTPRU"/>
</dbReference>
<dbReference type="GO" id="GO:0016020">
    <property type="term" value="C:membrane"/>
    <property type="evidence" value="ECO:0007669"/>
    <property type="project" value="UniProtKB-SubCell"/>
</dbReference>
<comment type="subcellular location">
    <subcellularLocation>
        <location evidence="1">Membrane</location>
        <topology evidence="1">Single-pass type I membrane protein</topology>
    </subcellularLocation>
</comment>
<dbReference type="EMBL" id="KV953394">
    <property type="protein sequence ID" value="PIO24332.1"/>
    <property type="molecule type" value="Genomic_DNA"/>
</dbReference>
<evidence type="ECO:0000256" key="4">
    <source>
        <dbReference type="ARBA" id="ARBA00022737"/>
    </source>
</evidence>
<keyword evidence="7" id="KW-1015">Disulfide bond</keyword>
<keyword evidence="2" id="KW-0812">Transmembrane</keyword>
<evidence type="ECO:0000256" key="2">
    <source>
        <dbReference type="ARBA" id="ARBA00022692"/>
    </source>
</evidence>
<dbReference type="OrthoDB" id="9204546at2759"/>
<sequence>MSFAVDESLQFPPNVTEYKIPLQYGTNYTITLRGLTTSGAKEVTTENIETDIGDPPLHMEKTIQDDILQLYPVLNLNGPIRSYEIIVFGGQDGNSTKECRTFKTTLYNFSWSPSRYTAAVLPVENLTEPRTFILGDNHHYNGFHNAPLIPNHNYAIYIRVTSRWKHVCLY</sequence>
<name>A0A2G9R8X1_AQUCT</name>
<reference evidence="11" key="1">
    <citation type="journal article" date="2017" name="Nat. Commun.">
        <title>The North American bullfrog draft genome provides insight into hormonal regulation of long noncoding RNA.</title>
        <authorList>
            <person name="Hammond S.A."/>
            <person name="Warren R.L."/>
            <person name="Vandervalk B.P."/>
            <person name="Kucuk E."/>
            <person name="Khan H."/>
            <person name="Gibb E.A."/>
            <person name="Pandoh P."/>
            <person name="Kirk H."/>
            <person name="Zhao Y."/>
            <person name="Jones M."/>
            <person name="Mungall A.J."/>
            <person name="Coope R."/>
            <person name="Pleasance S."/>
            <person name="Moore R.A."/>
            <person name="Holt R.A."/>
            <person name="Round J.M."/>
            <person name="Ohora S."/>
            <person name="Walle B.V."/>
            <person name="Veldhoen N."/>
            <person name="Helbing C.C."/>
            <person name="Birol I."/>
        </authorList>
    </citation>
    <scope>NUCLEOTIDE SEQUENCE [LARGE SCALE GENOMIC DNA]</scope>
</reference>
<dbReference type="Proteomes" id="UP000228934">
    <property type="component" value="Unassembled WGS sequence"/>
</dbReference>
<accession>A0A2G9R8X1</accession>
<evidence type="ECO:0000313" key="10">
    <source>
        <dbReference type="EMBL" id="PIO24332.1"/>
    </source>
</evidence>
<keyword evidence="4" id="KW-0677">Repeat</keyword>
<protein>
    <recommendedName>
        <fullName evidence="9">Receptor-type tyrosine-protein phosphatase U-like Fn3 domain-containing protein</fullName>
    </recommendedName>
</protein>
<evidence type="ECO:0000256" key="6">
    <source>
        <dbReference type="ARBA" id="ARBA00023136"/>
    </source>
</evidence>
<evidence type="ECO:0000256" key="5">
    <source>
        <dbReference type="ARBA" id="ARBA00022989"/>
    </source>
</evidence>
<evidence type="ECO:0000256" key="1">
    <source>
        <dbReference type="ARBA" id="ARBA00004479"/>
    </source>
</evidence>
<dbReference type="Pfam" id="PF23144">
    <property type="entry name" value="Fn3_PTPRU"/>
    <property type="match status" value="1"/>
</dbReference>
<keyword evidence="8" id="KW-0325">Glycoprotein</keyword>
<dbReference type="InterPro" id="IPR051622">
    <property type="entry name" value="R-tyr_protein_phosphatases"/>
</dbReference>
<keyword evidence="3" id="KW-0732">Signal</keyword>
<organism evidence="10 11">
    <name type="scientific">Aquarana catesbeiana</name>
    <name type="common">American bullfrog</name>
    <name type="synonym">Rana catesbeiana</name>
    <dbReference type="NCBI Taxonomy" id="8400"/>
    <lineage>
        <taxon>Eukaryota</taxon>
        <taxon>Metazoa</taxon>
        <taxon>Chordata</taxon>
        <taxon>Craniata</taxon>
        <taxon>Vertebrata</taxon>
        <taxon>Euteleostomi</taxon>
        <taxon>Amphibia</taxon>
        <taxon>Batrachia</taxon>
        <taxon>Anura</taxon>
        <taxon>Neobatrachia</taxon>
        <taxon>Ranoidea</taxon>
        <taxon>Ranidae</taxon>
        <taxon>Aquarana</taxon>
    </lineage>
</organism>
<evidence type="ECO:0000256" key="7">
    <source>
        <dbReference type="ARBA" id="ARBA00023157"/>
    </source>
</evidence>
<dbReference type="AlphaFoldDB" id="A0A2G9R8X1"/>
<evidence type="ECO:0000259" key="9">
    <source>
        <dbReference type="Pfam" id="PF23144"/>
    </source>
</evidence>
<keyword evidence="6" id="KW-0472">Membrane</keyword>
<keyword evidence="11" id="KW-1185">Reference proteome</keyword>
<dbReference type="PANTHER" id="PTHR24051:SF6">
    <property type="entry name" value="FIBRONECTIN TYPE-III DOMAIN-CONTAINING PROTEIN-RELATED"/>
    <property type="match status" value="1"/>
</dbReference>
<keyword evidence="5" id="KW-1133">Transmembrane helix</keyword>
<evidence type="ECO:0000256" key="8">
    <source>
        <dbReference type="ARBA" id="ARBA00023180"/>
    </source>
</evidence>
<evidence type="ECO:0000256" key="3">
    <source>
        <dbReference type="ARBA" id="ARBA00022729"/>
    </source>
</evidence>
<proteinExistence type="predicted"/>
<evidence type="ECO:0000313" key="11">
    <source>
        <dbReference type="Proteomes" id="UP000228934"/>
    </source>
</evidence>